<protein>
    <submittedName>
        <fullName evidence="3">6573_t:CDS:1</fullName>
    </submittedName>
</protein>
<name>A0A9N8VJU1_9GLOM</name>
<dbReference type="OrthoDB" id="406045at2759"/>
<evidence type="ECO:0000259" key="2">
    <source>
        <dbReference type="Pfam" id="PF09418"/>
    </source>
</evidence>
<dbReference type="AlphaFoldDB" id="A0A9N8VJU1"/>
<dbReference type="PANTHER" id="PTHR31560:SF0">
    <property type="entry name" value="UPF0652 PROTEIN C22H10.08"/>
    <property type="match status" value="1"/>
</dbReference>
<dbReference type="EMBL" id="CAJVPK010000130">
    <property type="protein sequence ID" value="CAG8455393.1"/>
    <property type="molecule type" value="Genomic_DNA"/>
</dbReference>
<gene>
    <name evidence="3" type="ORF">DEBURN_LOCUS2383</name>
</gene>
<feature type="domain" description="Non-canonical E2 ubiquitin-conjugating enzyme C-terminal" evidence="2">
    <location>
        <begin position="64"/>
        <end position="259"/>
    </location>
</feature>
<accession>A0A9N8VJU1</accession>
<reference evidence="3" key="1">
    <citation type="submission" date="2021-06" db="EMBL/GenBank/DDBJ databases">
        <authorList>
            <person name="Kallberg Y."/>
            <person name="Tangrot J."/>
            <person name="Rosling A."/>
        </authorList>
    </citation>
    <scope>NUCLEOTIDE SEQUENCE</scope>
    <source>
        <strain evidence="3">AZ414A</strain>
    </source>
</reference>
<keyword evidence="4" id="KW-1185">Reference proteome</keyword>
<evidence type="ECO:0000313" key="3">
    <source>
        <dbReference type="EMBL" id="CAG8455393.1"/>
    </source>
</evidence>
<organism evidence="3 4">
    <name type="scientific">Diversispora eburnea</name>
    <dbReference type="NCBI Taxonomy" id="1213867"/>
    <lineage>
        <taxon>Eukaryota</taxon>
        <taxon>Fungi</taxon>
        <taxon>Fungi incertae sedis</taxon>
        <taxon>Mucoromycota</taxon>
        <taxon>Glomeromycotina</taxon>
        <taxon>Glomeromycetes</taxon>
        <taxon>Diversisporales</taxon>
        <taxon>Diversisporaceae</taxon>
        <taxon>Diversispora</taxon>
    </lineage>
</organism>
<dbReference type="PANTHER" id="PTHR31560">
    <property type="entry name" value="UPF0652 PROTEIN C16A11.03C-RELATED"/>
    <property type="match status" value="1"/>
</dbReference>
<feature type="region of interest" description="Disordered" evidence="1">
    <location>
        <begin position="1"/>
        <end position="23"/>
    </location>
</feature>
<sequence length="260" mass="29793">MESVSGGGITPESNEFGTGPELSPTINSSYGDWIEERAKYIPLRLNTDEKKRLGLLEAALNVSGQELLKNKSFEDNEEFYQTIFEIGRRHKIMNPEKMRDAYGKLVYLLMDSIIPDVKDLLQLNLVIPIKTVYSFLEKRDALKILHHQLIPDAVQEIIPNGKNRPQIDQEIRKKERAIELISNHFSNRIISSEEIKQCLYSIGDNHAYLRSNRDCCIKMLKNLTTYFNPSKIESGYSLAIRSGKGGARLSHDHETQFFYA</sequence>
<dbReference type="Proteomes" id="UP000789706">
    <property type="component" value="Unassembled WGS sequence"/>
</dbReference>
<comment type="caution">
    <text evidence="3">The sequence shown here is derived from an EMBL/GenBank/DDBJ whole genome shotgun (WGS) entry which is preliminary data.</text>
</comment>
<dbReference type="InterPro" id="IPR018553">
    <property type="entry name" value="E2_Ub-conjug_enz"/>
</dbReference>
<dbReference type="InterPro" id="IPR057668">
    <property type="entry name" value="E2_Ub-conjug_enz_C"/>
</dbReference>
<evidence type="ECO:0000313" key="4">
    <source>
        <dbReference type="Proteomes" id="UP000789706"/>
    </source>
</evidence>
<dbReference type="Pfam" id="PF09418">
    <property type="entry name" value="DUF2009"/>
    <property type="match status" value="1"/>
</dbReference>
<proteinExistence type="predicted"/>
<evidence type="ECO:0000256" key="1">
    <source>
        <dbReference type="SAM" id="MobiDB-lite"/>
    </source>
</evidence>